<organism evidence="2 3">
    <name type="scientific">Dorcoceras hygrometricum</name>
    <dbReference type="NCBI Taxonomy" id="472368"/>
    <lineage>
        <taxon>Eukaryota</taxon>
        <taxon>Viridiplantae</taxon>
        <taxon>Streptophyta</taxon>
        <taxon>Embryophyta</taxon>
        <taxon>Tracheophyta</taxon>
        <taxon>Spermatophyta</taxon>
        <taxon>Magnoliopsida</taxon>
        <taxon>eudicotyledons</taxon>
        <taxon>Gunneridae</taxon>
        <taxon>Pentapetalae</taxon>
        <taxon>asterids</taxon>
        <taxon>lamiids</taxon>
        <taxon>Lamiales</taxon>
        <taxon>Gesneriaceae</taxon>
        <taxon>Didymocarpoideae</taxon>
        <taxon>Trichosporeae</taxon>
        <taxon>Loxocarpinae</taxon>
        <taxon>Dorcoceras</taxon>
    </lineage>
</organism>
<keyword evidence="3" id="KW-1185">Reference proteome</keyword>
<gene>
    <name evidence="2" type="ORF">F511_14528</name>
</gene>
<reference evidence="2 3" key="1">
    <citation type="journal article" date="2015" name="Proc. Natl. Acad. Sci. U.S.A.">
        <title>The resurrection genome of Boea hygrometrica: A blueprint for survival of dehydration.</title>
        <authorList>
            <person name="Xiao L."/>
            <person name="Yang G."/>
            <person name="Zhang L."/>
            <person name="Yang X."/>
            <person name="Zhao S."/>
            <person name="Ji Z."/>
            <person name="Zhou Q."/>
            <person name="Hu M."/>
            <person name="Wang Y."/>
            <person name="Chen M."/>
            <person name="Xu Y."/>
            <person name="Jin H."/>
            <person name="Xiao X."/>
            <person name="Hu G."/>
            <person name="Bao F."/>
            <person name="Hu Y."/>
            <person name="Wan P."/>
            <person name="Li L."/>
            <person name="Deng X."/>
            <person name="Kuang T."/>
            <person name="Xiang C."/>
            <person name="Zhu J.K."/>
            <person name="Oliver M.J."/>
            <person name="He Y."/>
        </authorList>
    </citation>
    <scope>NUCLEOTIDE SEQUENCE [LARGE SCALE GENOMIC DNA]</scope>
    <source>
        <strain evidence="3">cv. XS01</strain>
    </source>
</reference>
<name>A0A2Z7ATP4_9LAMI</name>
<feature type="region of interest" description="Disordered" evidence="1">
    <location>
        <begin position="1"/>
        <end position="92"/>
    </location>
</feature>
<dbReference type="AlphaFoldDB" id="A0A2Z7ATP4"/>
<proteinExistence type="predicted"/>
<accession>A0A2Z7ATP4</accession>
<feature type="compositionally biased region" description="Basic and acidic residues" evidence="1">
    <location>
        <begin position="18"/>
        <end position="48"/>
    </location>
</feature>
<sequence>MMAYERASVDMLTGITRMPERQTDRPGKSQEEDVTERFRKQGPKEFPDRGTLSSEDDEDQPKSGCKREEKKISLNILKKQPARTRPAQCRPE</sequence>
<dbReference type="EMBL" id="KV012518">
    <property type="protein sequence ID" value="KZV24766.1"/>
    <property type="molecule type" value="Genomic_DNA"/>
</dbReference>
<dbReference type="Proteomes" id="UP000250235">
    <property type="component" value="Unassembled WGS sequence"/>
</dbReference>
<protein>
    <submittedName>
        <fullName evidence="2">Uncharacterized protein</fullName>
    </submittedName>
</protein>
<evidence type="ECO:0000256" key="1">
    <source>
        <dbReference type="SAM" id="MobiDB-lite"/>
    </source>
</evidence>
<evidence type="ECO:0000313" key="3">
    <source>
        <dbReference type="Proteomes" id="UP000250235"/>
    </source>
</evidence>
<evidence type="ECO:0000313" key="2">
    <source>
        <dbReference type="EMBL" id="KZV24766.1"/>
    </source>
</evidence>